<proteinExistence type="predicted"/>
<dbReference type="AlphaFoldDB" id="A0A370L354"/>
<dbReference type="EMBL" id="QQTP01000009">
    <property type="protein sequence ID" value="RDJ22862.1"/>
    <property type="molecule type" value="Genomic_DNA"/>
</dbReference>
<dbReference type="Pfam" id="PF11064">
    <property type="entry name" value="DUF2865"/>
    <property type="match status" value="1"/>
</dbReference>
<feature type="compositionally biased region" description="Basic and acidic residues" evidence="1">
    <location>
        <begin position="413"/>
        <end position="427"/>
    </location>
</feature>
<sequence>MCHAGAATAGARICAEPSQEPSLVPSRLAVGVAAERSPGLGRIEHAGDVARSAMMALRLPRRLGTMLLAFAAMSGAAFAQSPACNAWRSELAGLQGQRSGDPRSAQQAQRVGAQLSQLAGQFRSMGCERGGFLFFGEQPPAQCGGIRAQMNQLQAQYQALQRQAQGGGVEQRRAQLAAAIENNCRAEPQRRGFFETIFGTEPRRPPEVDSTLPELDPDQQQQPTEEKARMGGPYTVCVRTCDGFFFPLANSPGGSGGQDEMCQALCPGVETSAFGMSSGGDIQNAVQRSTGTPYSSLPNAGKYTRSFDAACTCKTQGQSWVQVLRNAEDLLDKRKGDIIVTEQRSLEMSRPKADPKADARRKGQAPAPVPTSVAADPSDEPMPSLNSPTSGTESAGMGPQAVEPDKTLQQGDGLKKETKSVTGERRTVRIVAPNLAPNLAPTTARP</sequence>
<evidence type="ECO:0000313" key="3">
    <source>
        <dbReference type="Proteomes" id="UP000255207"/>
    </source>
</evidence>
<dbReference type="InterPro" id="IPR021293">
    <property type="entry name" value="DUF2865"/>
</dbReference>
<feature type="region of interest" description="Disordered" evidence="1">
    <location>
        <begin position="199"/>
        <end position="229"/>
    </location>
</feature>
<name>A0A370L354_9HYPH</name>
<evidence type="ECO:0000256" key="1">
    <source>
        <dbReference type="SAM" id="MobiDB-lite"/>
    </source>
</evidence>
<organism evidence="2 3">
    <name type="scientific">Bosea caraganae</name>
    <dbReference type="NCBI Taxonomy" id="2763117"/>
    <lineage>
        <taxon>Bacteria</taxon>
        <taxon>Pseudomonadati</taxon>
        <taxon>Pseudomonadota</taxon>
        <taxon>Alphaproteobacteria</taxon>
        <taxon>Hyphomicrobiales</taxon>
        <taxon>Boseaceae</taxon>
        <taxon>Bosea</taxon>
    </lineage>
</organism>
<dbReference type="Proteomes" id="UP000255207">
    <property type="component" value="Unassembled WGS sequence"/>
</dbReference>
<accession>A0A370L354</accession>
<feature type="compositionally biased region" description="Low complexity" evidence="1">
    <location>
        <begin position="211"/>
        <end position="223"/>
    </location>
</feature>
<feature type="region of interest" description="Disordered" evidence="1">
    <location>
        <begin position="342"/>
        <end position="446"/>
    </location>
</feature>
<feature type="compositionally biased region" description="Basic and acidic residues" evidence="1">
    <location>
        <begin position="344"/>
        <end position="361"/>
    </location>
</feature>
<protein>
    <submittedName>
        <fullName evidence="2">DUF2865 domain-containing protein</fullName>
    </submittedName>
</protein>
<feature type="compositionally biased region" description="Polar residues" evidence="1">
    <location>
        <begin position="384"/>
        <end position="393"/>
    </location>
</feature>
<gene>
    <name evidence="2" type="ORF">DWE98_16950</name>
</gene>
<evidence type="ECO:0000313" key="2">
    <source>
        <dbReference type="EMBL" id="RDJ22862.1"/>
    </source>
</evidence>
<keyword evidence="3" id="KW-1185">Reference proteome</keyword>
<dbReference type="OrthoDB" id="7850882at2"/>
<reference evidence="3" key="1">
    <citation type="submission" date="2018-07" db="EMBL/GenBank/DDBJ databases">
        <authorList>
            <person name="Safronova V.I."/>
            <person name="Chirak E.R."/>
            <person name="Sazanova A.L."/>
        </authorList>
    </citation>
    <scope>NUCLEOTIDE SEQUENCE [LARGE SCALE GENOMIC DNA]</scope>
    <source>
        <strain evidence="3">RCAM04685</strain>
    </source>
</reference>
<comment type="caution">
    <text evidence="2">The sequence shown here is derived from an EMBL/GenBank/DDBJ whole genome shotgun (WGS) entry which is preliminary data.</text>
</comment>